<protein>
    <recommendedName>
        <fullName evidence="10">Elongation of fatty acids protein</fullName>
        <ecNumber evidence="10">2.3.1.-</ecNumber>
    </recommendedName>
</protein>
<evidence type="ECO:0000313" key="11">
    <source>
        <dbReference type="EMBL" id="PWY84214.1"/>
    </source>
</evidence>
<evidence type="ECO:0000256" key="9">
    <source>
        <dbReference type="ARBA" id="ARBA00023160"/>
    </source>
</evidence>
<dbReference type="VEuPathDB" id="FungiDB:BO83DRAFT_352575"/>
<comment type="catalytic activity">
    <reaction evidence="10">
        <text>an acyl-CoA + malonyl-CoA + H(+) = a 3-oxoacyl-CoA + CO2 + CoA</text>
        <dbReference type="Rhea" id="RHEA:50252"/>
        <dbReference type="ChEBI" id="CHEBI:15378"/>
        <dbReference type="ChEBI" id="CHEBI:16526"/>
        <dbReference type="ChEBI" id="CHEBI:57287"/>
        <dbReference type="ChEBI" id="CHEBI:57384"/>
        <dbReference type="ChEBI" id="CHEBI:58342"/>
        <dbReference type="ChEBI" id="CHEBI:90726"/>
    </reaction>
    <physiologicalReaction direction="left-to-right" evidence="10">
        <dbReference type="Rhea" id="RHEA:50253"/>
    </physiologicalReaction>
</comment>
<dbReference type="OrthoDB" id="10259681at2759"/>
<keyword evidence="12" id="KW-1185">Reference proteome</keyword>
<sequence length="374" mass="42259">MSQMVPTRRGRYCSLPFESLHNSRMNNSLSLHFSLPPANLIQFLSIHHTPIFRPADAKRSWSRPLNISAEVYDCPLHIAFPIIFASSYVLIIIYLNSINRKRRHKPWRLSQTRFFHYLVLFHNIGLSVFSAWVSCGLLSTVYANLPSIKQESYSAHVTATLCHIEGRPTLHTSVPNATAAVWDTDNGDGLWQKGVGYFCWAMYMSKFYEVTDTMILILKGKESTFLQTYHHSGVMLSSWALMRSTSPHCLVAALLNSGVHALMYLYYALRTMKIAIPIRLKRTLTAVQIAQFNGGYILGLCYLFVAYDAPHARISIGGDDDLHVEMQHTVLPCLHTPGHLGALLLGGLYLGPLIYMFVRLFNRSYLSAGKGKME</sequence>
<feature type="transmembrane region" description="Helical" evidence="10">
    <location>
        <begin position="289"/>
        <end position="307"/>
    </location>
</feature>
<feature type="transmembrane region" description="Helical" evidence="10">
    <location>
        <begin position="250"/>
        <end position="269"/>
    </location>
</feature>
<reference evidence="11" key="1">
    <citation type="submission" date="2016-12" db="EMBL/GenBank/DDBJ databases">
        <title>The genomes of Aspergillus section Nigri reveals drivers in fungal speciation.</title>
        <authorList>
            <consortium name="DOE Joint Genome Institute"/>
            <person name="Vesth T.C."/>
            <person name="Nybo J."/>
            <person name="Theobald S."/>
            <person name="Brandl J."/>
            <person name="Frisvad J.C."/>
            <person name="Nielsen K.F."/>
            <person name="Lyhne E.K."/>
            <person name="Kogle M.E."/>
            <person name="Kuo A."/>
            <person name="Riley R."/>
            <person name="Clum A."/>
            <person name="Nolan M."/>
            <person name="Lipzen A."/>
            <person name="Salamov A."/>
            <person name="Henrissat B."/>
            <person name="Wiebenga A."/>
            <person name="De vries R.P."/>
            <person name="Grigoriev I.V."/>
            <person name="Mortensen U.H."/>
            <person name="Andersen M.R."/>
            <person name="Baker S.E."/>
        </authorList>
    </citation>
    <scope>NUCLEOTIDE SEQUENCE</scope>
    <source>
        <strain evidence="11">CBS 122712</strain>
    </source>
</reference>
<dbReference type="GO" id="GO:0042761">
    <property type="term" value="P:very long-chain fatty acid biosynthetic process"/>
    <property type="evidence" value="ECO:0007669"/>
    <property type="project" value="TreeGrafter"/>
</dbReference>
<evidence type="ECO:0000256" key="10">
    <source>
        <dbReference type="RuleBase" id="RU361115"/>
    </source>
</evidence>
<feature type="transmembrane region" description="Helical" evidence="10">
    <location>
        <begin position="78"/>
        <end position="96"/>
    </location>
</feature>
<evidence type="ECO:0000256" key="8">
    <source>
        <dbReference type="ARBA" id="ARBA00023136"/>
    </source>
</evidence>
<evidence type="ECO:0000256" key="4">
    <source>
        <dbReference type="ARBA" id="ARBA00022692"/>
    </source>
</evidence>
<dbReference type="GO" id="GO:0034626">
    <property type="term" value="P:fatty acid elongation, polyunsaturated fatty acid"/>
    <property type="evidence" value="ECO:0007669"/>
    <property type="project" value="TreeGrafter"/>
</dbReference>
<comment type="similarity">
    <text evidence="10">Belongs to the ELO family.</text>
</comment>
<dbReference type="GO" id="GO:0005789">
    <property type="term" value="C:endoplasmic reticulum membrane"/>
    <property type="evidence" value="ECO:0007669"/>
    <property type="project" value="TreeGrafter"/>
</dbReference>
<feature type="transmembrane region" description="Helical" evidence="10">
    <location>
        <begin position="340"/>
        <end position="358"/>
    </location>
</feature>
<dbReference type="EMBL" id="MSFU01000002">
    <property type="protein sequence ID" value="PWY84214.1"/>
    <property type="molecule type" value="Genomic_DNA"/>
</dbReference>
<evidence type="ECO:0000256" key="6">
    <source>
        <dbReference type="ARBA" id="ARBA00022989"/>
    </source>
</evidence>
<evidence type="ECO:0000256" key="2">
    <source>
        <dbReference type="ARBA" id="ARBA00022516"/>
    </source>
</evidence>
<dbReference type="Proteomes" id="UP000246171">
    <property type="component" value="Unassembled WGS sequence"/>
</dbReference>
<dbReference type="GO" id="GO:0030148">
    <property type="term" value="P:sphingolipid biosynthetic process"/>
    <property type="evidence" value="ECO:0007669"/>
    <property type="project" value="TreeGrafter"/>
</dbReference>
<proteinExistence type="inferred from homology"/>
<dbReference type="PANTHER" id="PTHR11157:SF169">
    <property type="entry name" value="ELONGATION OF FATTY ACIDS PROTEIN"/>
    <property type="match status" value="1"/>
</dbReference>
<dbReference type="AlphaFoldDB" id="A0A317WCN3"/>
<dbReference type="Pfam" id="PF01151">
    <property type="entry name" value="ELO"/>
    <property type="match status" value="1"/>
</dbReference>
<dbReference type="InterPro" id="IPR002076">
    <property type="entry name" value="ELO_fam"/>
</dbReference>
<keyword evidence="7 10" id="KW-0443">Lipid metabolism</keyword>
<keyword evidence="5 10" id="KW-0276">Fatty acid metabolism</keyword>
<keyword evidence="3 10" id="KW-0808">Transferase</keyword>
<accession>A0A317WCN3</accession>
<comment type="subcellular location">
    <subcellularLocation>
        <location evidence="1">Membrane</location>
        <topology evidence="1">Multi-pass membrane protein</topology>
    </subcellularLocation>
</comment>
<dbReference type="GO" id="GO:0019367">
    <property type="term" value="P:fatty acid elongation, saturated fatty acid"/>
    <property type="evidence" value="ECO:0007669"/>
    <property type="project" value="TreeGrafter"/>
</dbReference>
<dbReference type="GO" id="GO:0034625">
    <property type="term" value="P:fatty acid elongation, monounsaturated fatty acid"/>
    <property type="evidence" value="ECO:0007669"/>
    <property type="project" value="TreeGrafter"/>
</dbReference>
<organism evidence="11 12">
    <name type="scientific">Aspergillus eucalypticola (strain CBS 122712 / IBT 29274)</name>
    <dbReference type="NCBI Taxonomy" id="1448314"/>
    <lineage>
        <taxon>Eukaryota</taxon>
        <taxon>Fungi</taxon>
        <taxon>Dikarya</taxon>
        <taxon>Ascomycota</taxon>
        <taxon>Pezizomycotina</taxon>
        <taxon>Eurotiomycetes</taxon>
        <taxon>Eurotiomycetidae</taxon>
        <taxon>Eurotiales</taxon>
        <taxon>Aspergillaceae</taxon>
        <taxon>Aspergillus</taxon>
        <taxon>Aspergillus subgen. Circumdati</taxon>
    </lineage>
</organism>
<evidence type="ECO:0000256" key="3">
    <source>
        <dbReference type="ARBA" id="ARBA00022679"/>
    </source>
</evidence>
<keyword evidence="8 10" id="KW-0472">Membrane</keyword>
<keyword evidence="2 10" id="KW-0444">Lipid biosynthesis</keyword>
<keyword evidence="6 10" id="KW-1133">Transmembrane helix</keyword>
<dbReference type="PANTHER" id="PTHR11157">
    <property type="entry name" value="FATTY ACID ACYL TRANSFERASE-RELATED"/>
    <property type="match status" value="1"/>
</dbReference>
<gene>
    <name evidence="11" type="ORF">BO83DRAFT_352575</name>
</gene>
<feature type="transmembrane region" description="Helical" evidence="10">
    <location>
        <begin position="117"/>
        <end position="143"/>
    </location>
</feature>
<dbReference type="EC" id="2.3.1.-" evidence="10"/>
<dbReference type="GO" id="GO:0009922">
    <property type="term" value="F:fatty acid elongase activity"/>
    <property type="evidence" value="ECO:0007669"/>
    <property type="project" value="InterPro"/>
</dbReference>
<evidence type="ECO:0000256" key="5">
    <source>
        <dbReference type="ARBA" id="ARBA00022832"/>
    </source>
</evidence>
<evidence type="ECO:0000313" key="12">
    <source>
        <dbReference type="Proteomes" id="UP000246171"/>
    </source>
</evidence>
<keyword evidence="4 10" id="KW-0812">Transmembrane</keyword>
<comment type="caution">
    <text evidence="11">The sequence shown here is derived from an EMBL/GenBank/DDBJ whole genome shotgun (WGS) entry which is preliminary data.</text>
</comment>
<dbReference type="RefSeq" id="XP_025392769.1">
    <property type="nucleotide sequence ID" value="XM_025528999.1"/>
</dbReference>
<dbReference type="GeneID" id="37050961"/>
<keyword evidence="9 10" id="KW-0275">Fatty acid biosynthesis</keyword>
<evidence type="ECO:0000256" key="1">
    <source>
        <dbReference type="ARBA" id="ARBA00004141"/>
    </source>
</evidence>
<name>A0A317WCN3_ASPEC</name>
<evidence type="ECO:0000256" key="7">
    <source>
        <dbReference type="ARBA" id="ARBA00023098"/>
    </source>
</evidence>